<dbReference type="Gene3D" id="2.160.10.10">
    <property type="entry name" value="Hexapeptide repeat proteins"/>
    <property type="match status" value="1"/>
</dbReference>
<evidence type="ECO:0000256" key="2">
    <source>
        <dbReference type="ARBA" id="ARBA00022737"/>
    </source>
</evidence>
<reference evidence="4" key="1">
    <citation type="submission" date="2019-04" db="EMBL/GenBank/DDBJ databases">
        <title>Nocardioides xinjiangensis sp. nov.</title>
        <authorList>
            <person name="Liu S."/>
        </authorList>
    </citation>
    <scope>NUCLEOTIDE SEQUENCE [LARGE SCALE GENOMIC DNA]</scope>
    <source>
        <strain evidence="4">18</strain>
    </source>
</reference>
<proteinExistence type="predicted"/>
<dbReference type="InterPro" id="IPR018357">
    <property type="entry name" value="Hexapep_transf_CS"/>
</dbReference>
<dbReference type="InterPro" id="IPR050179">
    <property type="entry name" value="Trans_hexapeptide_repeat"/>
</dbReference>
<dbReference type="RefSeq" id="WP_136533663.1">
    <property type="nucleotide sequence ID" value="NZ_STGY01000024.1"/>
</dbReference>
<reference evidence="3 4" key="2">
    <citation type="submission" date="2019-05" db="EMBL/GenBank/DDBJ databases">
        <title>Glycomyces buryatensis sp. nov.</title>
        <authorList>
            <person name="Nikitina E."/>
        </authorList>
    </citation>
    <scope>NUCLEOTIDE SEQUENCE [LARGE SCALE GENOMIC DNA]</scope>
    <source>
        <strain evidence="3 4">18</strain>
    </source>
</reference>
<evidence type="ECO:0000313" key="3">
    <source>
        <dbReference type="EMBL" id="THV42451.1"/>
    </source>
</evidence>
<sequence length="572" mass="61593">MSSDLTAASQRDSAALPYDDNHFDFSPWRFWSAAPQATQDRQRRLQEALVSERGYRFGADCFVSPLAAIQNEGLRLGDRSYVAAGAYLSGDLELGVDCTINAYTVVRGEITMGDGVRIGAHTSIIAFNHVFADPDATVINQGIAAQGITIGDDVWIGSHVVVLDGVKVGSRSVLAAGAVVTRDVPEGAIVGGNPARVLKWRVPALAPVADVKGRTGLGDSALGDEIAAFADRVRAEAAELLERYWDPRVGFFSDKPGADPTVRAQCDAIEIADLLIGSAPVQLPAAEQIERLRSWQDPQTGLVGYLEADGALRGAGLNLDEGGAAYHVLTVGYALDLLGSAFPHPISLRPADSAEDVIRWVDALPWQNRAWNAGSQIDHLGTAMTWNRLGGHGNPTGSEEALFGWMLTHVDAGTGMWGRVDHADLLQPVNGWYRAVRGTFGQFGIPVPHPERVIDTVLRHLADPGRFAPDRLNACNVLDVAYPLWLTRRTGHRTEEVAAKARELLGHVLAQWIPGEGFGFAAPPNGGLDSSPGLQGTEMWLAILWYLGDLAGVADRLGYQPRGVHNRFPRIR</sequence>
<dbReference type="SUPFAM" id="SSF51161">
    <property type="entry name" value="Trimeric LpxA-like enzymes"/>
    <property type="match status" value="1"/>
</dbReference>
<dbReference type="PROSITE" id="PS00101">
    <property type="entry name" value="HEXAPEP_TRANSFERASES"/>
    <property type="match status" value="1"/>
</dbReference>
<protein>
    <submittedName>
        <fullName evidence="3">Acyltransferase</fullName>
    </submittedName>
</protein>
<keyword evidence="1 3" id="KW-0808">Transferase</keyword>
<accession>A0A4S8QFK5</accession>
<gene>
    <name evidence="3" type="ORF">FAB82_06135</name>
</gene>
<dbReference type="PANTHER" id="PTHR43300">
    <property type="entry name" value="ACETYLTRANSFERASE"/>
    <property type="match status" value="1"/>
</dbReference>
<keyword evidence="4" id="KW-1185">Reference proteome</keyword>
<dbReference type="CDD" id="cd04647">
    <property type="entry name" value="LbH_MAT_like"/>
    <property type="match status" value="1"/>
</dbReference>
<evidence type="ECO:0000313" key="4">
    <source>
        <dbReference type="Proteomes" id="UP000308760"/>
    </source>
</evidence>
<dbReference type="Proteomes" id="UP000308760">
    <property type="component" value="Unassembled WGS sequence"/>
</dbReference>
<organism evidence="3 4">
    <name type="scientific">Glycomyces buryatensis</name>
    <dbReference type="NCBI Taxonomy" id="2570927"/>
    <lineage>
        <taxon>Bacteria</taxon>
        <taxon>Bacillati</taxon>
        <taxon>Actinomycetota</taxon>
        <taxon>Actinomycetes</taxon>
        <taxon>Glycomycetales</taxon>
        <taxon>Glycomycetaceae</taxon>
        <taxon>Glycomyces</taxon>
    </lineage>
</organism>
<dbReference type="GO" id="GO:0016746">
    <property type="term" value="F:acyltransferase activity"/>
    <property type="evidence" value="ECO:0007669"/>
    <property type="project" value="UniProtKB-KW"/>
</dbReference>
<keyword evidence="2" id="KW-0677">Repeat</keyword>
<dbReference type="EMBL" id="STGY01000024">
    <property type="protein sequence ID" value="THV42451.1"/>
    <property type="molecule type" value="Genomic_DNA"/>
</dbReference>
<dbReference type="OrthoDB" id="2643438at2"/>
<evidence type="ECO:0000256" key="1">
    <source>
        <dbReference type="ARBA" id="ARBA00022679"/>
    </source>
</evidence>
<dbReference type="AlphaFoldDB" id="A0A4S8QFK5"/>
<comment type="caution">
    <text evidence="3">The sequence shown here is derived from an EMBL/GenBank/DDBJ whole genome shotgun (WGS) entry which is preliminary data.</text>
</comment>
<dbReference type="InterPro" id="IPR001451">
    <property type="entry name" value="Hexapep"/>
</dbReference>
<keyword evidence="3" id="KW-0012">Acyltransferase</keyword>
<name>A0A4S8QFK5_9ACTN</name>
<dbReference type="PANTHER" id="PTHR43300:SF11">
    <property type="entry name" value="ACETYLTRANSFERASE RV3034C-RELATED"/>
    <property type="match status" value="1"/>
</dbReference>
<dbReference type="Pfam" id="PF00132">
    <property type="entry name" value="Hexapep"/>
    <property type="match status" value="1"/>
</dbReference>
<dbReference type="InterPro" id="IPR011004">
    <property type="entry name" value="Trimer_LpxA-like_sf"/>
</dbReference>